<dbReference type="Proteomes" id="UP000322362">
    <property type="component" value="Unassembled WGS sequence"/>
</dbReference>
<evidence type="ECO:0000313" key="5">
    <source>
        <dbReference type="Proteomes" id="UP000322362"/>
    </source>
</evidence>
<dbReference type="RefSeq" id="WP_148919086.1">
    <property type="nucleotide sequence ID" value="NZ_VTAV01000005.1"/>
</dbReference>
<keyword evidence="1" id="KW-0472">Membrane</keyword>
<sequence length="401" mass="45990">MEKDKLYLLVQRYREGTITDQELKQLKTYIHQESSDHLLEDIFDELSDKAPLVWRTSENANERYDVIQQKINKQYSDAPHKRIRKHTFLRNVAATVLFVLMGITALLLKNTYLLDQHKEETDREQKEWSAIVPGTNKAKIVLENGQEIDLEKLADNTSVMMDGYSLTKNKKGEISYKMSGGKMPKSGLYNTIIVPRGGEYKLNLPDGTEVWLNAASSLRYPLNFGESARKVELTGEAYFSVVKKTVGTKKLPFIVQVGEQELEVLGTAFNVNSYVDKIKTTLVEGAVQLRFPNSRREKLLPNQQSIYSTRSGKIHVEEINPYYTIAWRSGSFAFNNAPLGEVLDCLSRWYDVSFEYAVDKESVRFTGSISRYENIEKLLGLIEMTNSVKFEVKERRIIVSR</sequence>
<dbReference type="InterPro" id="IPR006860">
    <property type="entry name" value="FecR"/>
</dbReference>
<dbReference type="AlphaFoldDB" id="A0A5D4H9V1"/>
<dbReference type="PANTHER" id="PTHR30273">
    <property type="entry name" value="PERIPLASMIC SIGNAL SENSOR AND SIGMA FACTOR ACTIVATOR FECR-RELATED"/>
    <property type="match status" value="1"/>
</dbReference>
<comment type="caution">
    <text evidence="4">The sequence shown here is derived from an EMBL/GenBank/DDBJ whole genome shotgun (WGS) entry which is preliminary data.</text>
</comment>
<dbReference type="InterPro" id="IPR032508">
    <property type="entry name" value="FecR_C"/>
</dbReference>
<keyword evidence="1" id="KW-1133">Transmembrane helix</keyword>
<keyword evidence="5" id="KW-1185">Reference proteome</keyword>
<evidence type="ECO:0000256" key="1">
    <source>
        <dbReference type="SAM" id="Phobius"/>
    </source>
</evidence>
<dbReference type="GO" id="GO:0016989">
    <property type="term" value="F:sigma factor antagonist activity"/>
    <property type="evidence" value="ECO:0007669"/>
    <property type="project" value="TreeGrafter"/>
</dbReference>
<gene>
    <name evidence="4" type="ORF">FXV77_09990</name>
</gene>
<dbReference type="InterPro" id="IPR012373">
    <property type="entry name" value="Ferrdict_sens_TM"/>
</dbReference>
<evidence type="ECO:0000313" key="4">
    <source>
        <dbReference type="EMBL" id="TYR36235.1"/>
    </source>
</evidence>
<evidence type="ECO:0000259" key="3">
    <source>
        <dbReference type="Pfam" id="PF16344"/>
    </source>
</evidence>
<feature type="transmembrane region" description="Helical" evidence="1">
    <location>
        <begin position="88"/>
        <end position="108"/>
    </location>
</feature>
<reference evidence="4 5" key="1">
    <citation type="submission" date="2019-08" db="EMBL/GenBank/DDBJ databases">
        <title>Phlebobacter frassis gen. nov. sp. nov., a new member of family Sphingobacteriaceae isolated from sand fly rearing media.</title>
        <authorList>
            <person name="Kakumanu M.L."/>
            <person name="Marayati B.F."/>
            <person name="Wada-Katsumata A."/>
            <person name="Wasserberg G."/>
            <person name="Schal C."/>
            <person name="Apperson C.S."/>
            <person name="Ponnusamy L."/>
        </authorList>
    </citation>
    <scope>NUCLEOTIDE SEQUENCE [LARGE SCALE GENOMIC DNA]</scope>
    <source>
        <strain evidence="4 5">SSI9</strain>
    </source>
</reference>
<dbReference type="Pfam" id="PF04773">
    <property type="entry name" value="FecR"/>
    <property type="match status" value="1"/>
</dbReference>
<organism evidence="4 5">
    <name type="scientific">Sphingobacterium phlebotomi</name>
    <dbReference type="NCBI Taxonomy" id="2605433"/>
    <lineage>
        <taxon>Bacteria</taxon>
        <taxon>Pseudomonadati</taxon>
        <taxon>Bacteroidota</taxon>
        <taxon>Sphingobacteriia</taxon>
        <taxon>Sphingobacteriales</taxon>
        <taxon>Sphingobacteriaceae</taxon>
        <taxon>Sphingobacterium</taxon>
    </lineage>
</organism>
<name>A0A5D4H9V1_9SPHI</name>
<dbReference type="PANTHER" id="PTHR30273:SF2">
    <property type="entry name" value="PROTEIN FECR"/>
    <property type="match status" value="1"/>
</dbReference>
<keyword evidence="1" id="KW-0812">Transmembrane</keyword>
<protein>
    <submittedName>
        <fullName evidence="4">FecR family protein</fullName>
    </submittedName>
</protein>
<proteinExistence type="predicted"/>
<evidence type="ECO:0000259" key="2">
    <source>
        <dbReference type="Pfam" id="PF04773"/>
    </source>
</evidence>
<dbReference type="Gene3D" id="2.60.120.1440">
    <property type="match status" value="1"/>
</dbReference>
<accession>A0A5D4H9V1</accession>
<feature type="domain" description="FecR protein" evidence="2">
    <location>
        <begin position="192"/>
        <end position="288"/>
    </location>
</feature>
<dbReference type="Gene3D" id="3.55.50.30">
    <property type="match status" value="1"/>
</dbReference>
<feature type="domain" description="Protein FecR C-terminal" evidence="3">
    <location>
        <begin position="332"/>
        <end position="399"/>
    </location>
</feature>
<dbReference type="Pfam" id="PF16344">
    <property type="entry name" value="FecR_C"/>
    <property type="match status" value="1"/>
</dbReference>
<dbReference type="EMBL" id="VTAV01000005">
    <property type="protein sequence ID" value="TYR36235.1"/>
    <property type="molecule type" value="Genomic_DNA"/>
</dbReference>